<dbReference type="STRING" id="1220579.GCA_001571345_02075"/>
<sequence>MPTPHMLILNHGIDEARRRADSKHQRNLIEAAFQILSEENEKLGFTYSGFALTCLPHKPPSETVWKKDGHNLTLLIQSGVERDGSHVGVPYGSYARFILLFLQSEAIRKKTREIELGKSMRDWMSNMGLSIGGKTYKNVNAQAKKISSCSLTFYSGFNNKELMKKGGFVDGAIAMVDESQDQSTLWQDTVILNKEFYESLSHHPVPLSETALRAIGARSLAIDVYIWLAYRLHCIKGDVEVSWPSLHAQFGSGYSRLRDFRAGFIESLELATAVYPDAKVAVGETGVTLSPSKPPVARLEG</sequence>
<keyword evidence="2" id="KW-1185">Reference proteome</keyword>
<evidence type="ECO:0000313" key="1">
    <source>
        <dbReference type="EMBL" id="PYD56189.1"/>
    </source>
</evidence>
<organism evidence="1 2">
    <name type="scientific">Komagataeibacter xylinus</name>
    <name type="common">Gluconacetobacter xylinus</name>
    <dbReference type="NCBI Taxonomy" id="28448"/>
    <lineage>
        <taxon>Bacteria</taxon>
        <taxon>Pseudomonadati</taxon>
        <taxon>Pseudomonadota</taxon>
        <taxon>Alphaproteobacteria</taxon>
        <taxon>Acetobacterales</taxon>
        <taxon>Acetobacteraceae</taxon>
        <taxon>Komagataeibacter</taxon>
    </lineage>
</organism>
<comment type="caution">
    <text evidence="1">The sequence shown here is derived from an EMBL/GenBank/DDBJ whole genome shotgun (WGS) entry which is preliminary data.</text>
</comment>
<accession>A0A318PGC0</accession>
<dbReference type="Pfam" id="PF04796">
    <property type="entry name" value="RepA_C"/>
    <property type="match status" value="1"/>
</dbReference>
<reference evidence="1 2" key="1">
    <citation type="submission" date="2017-07" db="EMBL/GenBank/DDBJ databases">
        <title>A draft genome sequence of Komagataeibacter xylinus LMG 1515.</title>
        <authorList>
            <person name="Skraban J."/>
            <person name="Cleenwerck I."/>
            <person name="Vandamme P."/>
            <person name="Trcek J."/>
        </authorList>
    </citation>
    <scope>NUCLEOTIDE SEQUENCE [LARGE SCALE GENOMIC DNA]</scope>
    <source>
        <strain evidence="1 2">LMG 1515</strain>
    </source>
</reference>
<protein>
    <submittedName>
        <fullName evidence="1">Pirin</fullName>
    </submittedName>
</protein>
<evidence type="ECO:0000313" key="2">
    <source>
        <dbReference type="Proteomes" id="UP000248257"/>
    </source>
</evidence>
<dbReference type="EMBL" id="NKUC01000029">
    <property type="protein sequence ID" value="PYD56189.1"/>
    <property type="molecule type" value="Genomic_DNA"/>
</dbReference>
<dbReference type="Proteomes" id="UP000248257">
    <property type="component" value="Unassembled WGS sequence"/>
</dbReference>
<dbReference type="RefSeq" id="WP_061274695.1">
    <property type="nucleotide sequence ID" value="NZ_CBCRXN010000023.1"/>
</dbReference>
<dbReference type="InterPro" id="IPR006881">
    <property type="entry name" value="RepA_C"/>
</dbReference>
<dbReference type="AlphaFoldDB" id="A0A318PGC0"/>
<proteinExistence type="predicted"/>
<dbReference type="OrthoDB" id="932750at2"/>
<name>A0A318PGC0_KOMXY</name>
<gene>
    <name evidence="1" type="ORF">CFR75_12230</name>
</gene>